<feature type="repeat" description="WD" evidence="7">
    <location>
        <begin position="339"/>
        <end position="381"/>
    </location>
</feature>
<dbReference type="PANTHER" id="PTHR10241">
    <property type="entry name" value="LETHAL 2 GIANT LARVAE PROTEIN"/>
    <property type="match status" value="1"/>
</dbReference>
<dbReference type="CDD" id="cd15873">
    <property type="entry name" value="R-SNARE_STXBP5_6"/>
    <property type="match status" value="1"/>
</dbReference>
<dbReference type="Gramene" id="Psat02G0107500-T1">
    <property type="protein sequence ID" value="KAI5434069.1"/>
    <property type="gene ID" value="KIW84_021075"/>
</dbReference>
<dbReference type="InterPro" id="IPR036322">
    <property type="entry name" value="WD40_repeat_dom_sf"/>
</dbReference>
<evidence type="ECO:0000313" key="12">
    <source>
        <dbReference type="EMBL" id="KAI5434069.1"/>
    </source>
</evidence>
<keyword evidence="8 9" id="KW-0175">Coiled coil</keyword>
<feature type="region of interest" description="Disordered" evidence="10">
    <location>
        <begin position="820"/>
        <end position="855"/>
    </location>
</feature>
<evidence type="ECO:0000256" key="8">
    <source>
        <dbReference type="PROSITE-ProRule" id="PRU00290"/>
    </source>
</evidence>
<feature type="domain" description="V-SNARE coiled-coil homology" evidence="11">
    <location>
        <begin position="1151"/>
        <end position="1215"/>
    </location>
</feature>
<evidence type="ECO:0000313" key="13">
    <source>
        <dbReference type="Proteomes" id="UP001058974"/>
    </source>
</evidence>
<gene>
    <name evidence="12" type="ORF">KIW84_021075</name>
</gene>
<dbReference type="GO" id="GO:0005096">
    <property type="term" value="F:GTPase activator activity"/>
    <property type="evidence" value="ECO:0007669"/>
    <property type="project" value="TreeGrafter"/>
</dbReference>
<dbReference type="FunFam" id="1.20.5.110:FF:000171">
    <property type="entry name" value="Syntaxin-binding protein 5-like"/>
    <property type="match status" value="1"/>
</dbReference>
<comment type="subcellular location">
    <subcellularLocation>
        <location evidence="1">Cytoplasm</location>
    </subcellularLocation>
</comment>
<comment type="similarity">
    <text evidence="2">Belongs to the WD repeat L(2)GL family.</text>
</comment>
<dbReference type="SUPFAM" id="SSF50978">
    <property type="entry name" value="WD40 repeat-like"/>
    <property type="match status" value="2"/>
</dbReference>
<dbReference type="SUPFAM" id="SSF58038">
    <property type="entry name" value="SNARE fusion complex"/>
    <property type="match status" value="1"/>
</dbReference>
<evidence type="ECO:0000256" key="9">
    <source>
        <dbReference type="SAM" id="Coils"/>
    </source>
</evidence>
<evidence type="ECO:0000256" key="1">
    <source>
        <dbReference type="ARBA" id="ARBA00004496"/>
    </source>
</evidence>
<dbReference type="InterPro" id="IPR012337">
    <property type="entry name" value="RNaseH-like_sf"/>
</dbReference>
<dbReference type="EMBL" id="JAMSHJ010000002">
    <property type="protein sequence ID" value="KAI5434069.1"/>
    <property type="molecule type" value="Genomic_DNA"/>
</dbReference>
<feature type="coiled-coil region" evidence="9">
    <location>
        <begin position="1166"/>
        <end position="1193"/>
    </location>
</feature>
<sequence>MADGWTDRCRRTLINFLVYFPKGIILVKSVDASGASKTADTLFKLFKEVVLYVGPKNVVQIVTDNVANYVDAGKLLEMEFPKLYWSPCATYYINLMLQDIGKLEEQQNVVQSSFSSAKFDPRVVLHYGVPSNASILAFDRVQRLLAVGTLDGRIKVFGGDNIEGIMISPKQTSFKNLEFLENQGFLASVSSDNEIQVWDLRNRQIASALQWESIITSFSIIYGTSYMLVGTEHGLVYVLKFDLEDRQINILPYYVPTNVISEAVGMSLDHVSVVRVLHQPCSNGKRLLVVYENGVMVLWDALEDQIVLIRDHKNIKLKINQVSSYSDEPKDEHSDDKLELEEDKEISCVSWASNDGSVVAVGYVDGDIMFWDLSTANAPIDQEDKKMSNNVVKLQLSSADRRLPIIILHWCTNKSLSSSGGELFVYGGHEIGSEEVLTVLSIDRSCGIESLKCTGRIDVALRGSFADMVLLSSEFHAEGDCNMLFVLTNPGQLDLYDNNCLSSLMSEQKRKTSSPTMQYTVIIPTLEPQMTTARLDVVCQDMKSFTALSEILVAAKQHSLPNQTSMKMKWPLTGGVPGQLFKEDHLIIQIYIAGYQDGSVRIWDASYPALSLVYNIKPEVNDVKMGSASSPVSALDFCPDTLHLAVGDESGVVRLYGLIRSSGDTALHFVTENGTNVHNVNQGDGPYCKAVFSLQNSAVCGLQFANLGGNLAVGYEHGQVAMLDTITSSILFLTSAASDTSSAVVSLKVKFSDTSSLNIPQESVSDISGNSGKGLVFVMTRDAHFVAVDTETGNMVCNRSIYPKVKSNAISMHIIDGTSELSAEKPQSGSPQKNGSETQANMQSENTQDKVETSTTIENSYFGKKESSLVLLCYESELSLHSLNCMIEGSTKYTLKVNLVQQCCWTTIFKDDKEYVLAVLYQTGDIELRSLPTLEVLGESSLTSILRWNLKTDMEKTICSSSNGQTILVNENEAAFLSLFPCENELWSPEYFPSLHDEVLAAAVDVTKSISPTQNEKQGAPAIFLSIAKNFKAKKTDHNTDQAVHNNYLENLERCFSSPPFLKPSSGTKDRLDDFELDIDEIHIDEPVAFLSHQKIHVDKKDEIHIDEPVAFLSHQKIHVDKKEKAKETDRQKLFEESTTDSKPKARTTEEIKAKYRKTGDAATAAALARDKLVERQEKLQLLNERTEELQNGAEDFASMASELAKRMENRKWWQL</sequence>
<keyword evidence="3" id="KW-0268">Exocytosis</keyword>
<dbReference type="InterPro" id="IPR042855">
    <property type="entry name" value="V_SNARE_CC"/>
</dbReference>
<dbReference type="SUPFAM" id="SSF53098">
    <property type="entry name" value="Ribonuclease H-like"/>
    <property type="match status" value="1"/>
</dbReference>
<evidence type="ECO:0000256" key="2">
    <source>
        <dbReference type="ARBA" id="ARBA00008070"/>
    </source>
</evidence>
<keyword evidence="4" id="KW-0963">Cytoplasm</keyword>
<dbReference type="GO" id="GO:0005737">
    <property type="term" value="C:cytoplasm"/>
    <property type="evidence" value="ECO:0007669"/>
    <property type="project" value="UniProtKB-SubCell"/>
</dbReference>
<keyword evidence="6" id="KW-0677">Repeat</keyword>
<dbReference type="InterPro" id="IPR001680">
    <property type="entry name" value="WD40_rpt"/>
</dbReference>
<dbReference type="GO" id="GO:0005886">
    <property type="term" value="C:plasma membrane"/>
    <property type="evidence" value="ECO:0007669"/>
    <property type="project" value="TreeGrafter"/>
</dbReference>
<dbReference type="Gene3D" id="1.20.5.110">
    <property type="match status" value="1"/>
</dbReference>
<dbReference type="Gene3D" id="2.130.10.10">
    <property type="entry name" value="YVTN repeat-like/Quinoprotein amine dehydrogenase"/>
    <property type="match status" value="3"/>
</dbReference>
<dbReference type="AlphaFoldDB" id="A0A9D4Y7E0"/>
<evidence type="ECO:0000259" key="11">
    <source>
        <dbReference type="PROSITE" id="PS50892"/>
    </source>
</evidence>
<dbReference type="GO" id="GO:0006887">
    <property type="term" value="P:exocytosis"/>
    <property type="evidence" value="ECO:0007669"/>
    <property type="project" value="UniProtKB-KW"/>
</dbReference>
<proteinExistence type="inferred from homology"/>
<feature type="repeat" description="WD" evidence="7">
    <location>
        <begin position="167"/>
        <end position="208"/>
    </location>
</feature>
<evidence type="ECO:0000256" key="7">
    <source>
        <dbReference type="PROSITE-ProRule" id="PRU00221"/>
    </source>
</evidence>
<keyword evidence="13" id="KW-1185">Reference proteome</keyword>
<dbReference type="GO" id="GO:0019905">
    <property type="term" value="F:syntaxin binding"/>
    <property type="evidence" value="ECO:0007669"/>
    <property type="project" value="TreeGrafter"/>
</dbReference>
<protein>
    <recommendedName>
        <fullName evidence="11">V-SNARE coiled-coil homology domain-containing protein</fullName>
    </recommendedName>
</protein>
<dbReference type="Pfam" id="PF04937">
    <property type="entry name" value="DUF659"/>
    <property type="match status" value="1"/>
</dbReference>
<keyword evidence="5 7" id="KW-0853">WD repeat</keyword>
<dbReference type="GO" id="GO:0045159">
    <property type="term" value="F:myosin II binding"/>
    <property type="evidence" value="ECO:0007669"/>
    <property type="project" value="TreeGrafter"/>
</dbReference>
<dbReference type="PROSITE" id="PS00678">
    <property type="entry name" value="WD_REPEATS_1"/>
    <property type="match status" value="1"/>
</dbReference>
<dbReference type="PANTHER" id="PTHR10241:SF38">
    <property type="entry name" value="TRANSDUCIN FAMILY PROTEIN _ WD-40 REPEAT FAMILY PROTEIN"/>
    <property type="match status" value="1"/>
</dbReference>
<dbReference type="InterPro" id="IPR007021">
    <property type="entry name" value="DUF659"/>
</dbReference>
<accession>A0A9D4Y7E0</accession>
<reference evidence="12 13" key="1">
    <citation type="journal article" date="2022" name="Nat. Genet.">
        <title>Improved pea reference genome and pan-genome highlight genomic features and evolutionary characteristics.</title>
        <authorList>
            <person name="Yang T."/>
            <person name="Liu R."/>
            <person name="Luo Y."/>
            <person name="Hu S."/>
            <person name="Wang D."/>
            <person name="Wang C."/>
            <person name="Pandey M.K."/>
            <person name="Ge S."/>
            <person name="Xu Q."/>
            <person name="Li N."/>
            <person name="Li G."/>
            <person name="Huang Y."/>
            <person name="Saxena R.K."/>
            <person name="Ji Y."/>
            <person name="Li M."/>
            <person name="Yan X."/>
            <person name="He Y."/>
            <person name="Liu Y."/>
            <person name="Wang X."/>
            <person name="Xiang C."/>
            <person name="Varshney R.K."/>
            <person name="Ding H."/>
            <person name="Gao S."/>
            <person name="Zong X."/>
        </authorList>
    </citation>
    <scope>NUCLEOTIDE SEQUENCE [LARGE SCALE GENOMIC DNA]</scope>
    <source>
        <strain evidence="12 13">cv. Zhongwan 6</strain>
    </source>
</reference>
<name>A0A9D4Y7E0_PEA</name>
<dbReference type="SMART" id="SM00320">
    <property type="entry name" value="WD40"/>
    <property type="match status" value="7"/>
</dbReference>
<dbReference type="PROSITE" id="PS50082">
    <property type="entry name" value="WD_REPEATS_2"/>
    <property type="match status" value="2"/>
</dbReference>
<evidence type="ECO:0000256" key="10">
    <source>
        <dbReference type="SAM" id="MobiDB-lite"/>
    </source>
</evidence>
<dbReference type="InterPro" id="IPR015943">
    <property type="entry name" value="WD40/YVTN_repeat-like_dom_sf"/>
</dbReference>
<evidence type="ECO:0000256" key="3">
    <source>
        <dbReference type="ARBA" id="ARBA00022483"/>
    </source>
</evidence>
<feature type="compositionally biased region" description="Polar residues" evidence="10">
    <location>
        <begin position="820"/>
        <end position="846"/>
    </location>
</feature>
<dbReference type="Pfam" id="PF00400">
    <property type="entry name" value="WD40"/>
    <property type="match status" value="2"/>
</dbReference>
<evidence type="ECO:0000256" key="6">
    <source>
        <dbReference type="ARBA" id="ARBA00022737"/>
    </source>
</evidence>
<dbReference type="PROSITE" id="PS50892">
    <property type="entry name" value="V_SNARE"/>
    <property type="match status" value="1"/>
</dbReference>
<organism evidence="12 13">
    <name type="scientific">Pisum sativum</name>
    <name type="common">Garden pea</name>
    <name type="synonym">Lathyrus oleraceus</name>
    <dbReference type="NCBI Taxonomy" id="3888"/>
    <lineage>
        <taxon>Eukaryota</taxon>
        <taxon>Viridiplantae</taxon>
        <taxon>Streptophyta</taxon>
        <taxon>Embryophyta</taxon>
        <taxon>Tracheophyta</taxon>
        <taxon>Spermatophyta</taxon>
        <taxon>Magnoliopsida</taxon>
        <taxon>eudicotyledons</taxon>
        <taxon>Gunneridae</taxon>
        <taxon>Pentapetalae</taxon>
        <taxon>rosids</taxon>
        <taxon>fabids</taxon>
        <taxon>Fabales</taxon>
        <taxon>Fabaceae</taxon>
        <taxon>Papilionoideae</taxon>
        <taxon>50 kb inversion clade</taxon>
        <taxon>NPAAA clade</taxon>
        <taxon>Hologalegina</taxon>
        <taxon>IRL clade</taxon>
        <taxon>Fabeae</taxon>
        <taxon>Lathyrus</taxon>
    </lineage>
</organism>
<evidence type="ECO:0000256" key="5">
    <source>
        <dbReference type="ARBA" id="ARBA00022574"/>
    </source>
</evidence>
<dbReference type="GO" id="GO:0006893">
    <property type="term" value="P:Golgi to plasma membrane transport"/>
    <property type="evidence" value="ECO:0007669"/>
    <property type="project" value="TreeGrafter"/>
</dbReference>
<feature type="region of interest" description="Disordered" evidence="10">
    <location>
        <begin position="1123"/>
        <end position="1147"/>
    </location>
</feature>
<evidence type="ECO:0000256" key="4">
    <source>
        <dbReference type="ARBA" id="ARBA00022490"/>
    </source>
</evidence>
<comment type="caution">
    <text evidence="12">The sequence shown here is derived from an EMBL/GenBank/DDBJ whole genome shotgun (WGS) entry which is preliminary data.</text>
</comment>
<dbReference type="Proteomes" id="UP001058974">
    <property type="component" value="Chromosome 2"/>
</dbReference>
<dbReference type="InterPro" id="IPR019775">
    <property type="entry name" value="WD40_repeat_CS"/>
</dbReference>